<dbReference type="EMBL" id="FORA01000002">
    <property type="protein sequence ID" value="SFJ06756.1"/>
    <property type="molecule type" value="Genomic_DNA"/>
</dbReference>
<evidence type="ECO:0000313" key="2">
    <source>
        <dbReference type="EMBL" id="SFJ06756.1"/>
    </source>
</evidence>
<evidence type="ECO:0000259" key="1">
    <source>
        <dbReference type="Pfam" id="PF00561"/>
    </source>
</evidence>
<sequence length="275" mass="30799">MPEFRTSDNLRLWYEDQGEGEPILCLSGLTRNSTDFDYVLPYLLGEHRVIRLDYRGRGQSQRAPDWGTYTIPTEARDVLELLDHLGLDRVAILGTSRGGLIGMSLALMAKPRLAGLCLVDIGPELMDEGLEVIKDYIGKEPEAQDHETAALHLATLMSGFEDVPADRWRDEAHRRYRKTPEGGLTITYDARLRDAVLEAGAQPMPDLWPLFDALDGLPIACIRGVNSDLLSAATLAEMVRRRPDMIVAEVPRRGHVPFLDEPESLEALNEWTLLI</sequence>
<accession>A0A1I3ND77</accession>
<dbReference type="OrthoDB" id="9791366at2"/>
<organism evidence="2 3">
    <name type="scientific">Jannaschia pohangensis</name>
    <dbReference type="NCBI Taxonomy" id="390807"/>
    <lineage>
        <taxon>Bacteria</taxon>
        <taxon>Pseudomonadati</taxon>
        <taxon>Pseudomonadota</taxon>
        <taxon>Alphaproteobacteria</taxon>
        <taxon>Rhodobacterales</taxon>
        <taxon>Roseobacteraceae</taxon>
        <taxon>Jannaschia</taxon>
    </lineage>
</organism>
<dbReference type="Gene3D" id="3.40.50.1820">
    <property type="entry name" value="alpha/beta hydrolase"/>
    <property type="match status" value="1"/>
</dbReference>
<protein>
    <submittedName>
        <fullName evidence="2">Pimeloyl-ACP methyl ester carboxylesterase</fullName>
    </submittedName>
</protein>
<dbReference type="RefSeq" id="WP_092779973.1">
    <property type="nucleotide sequence ID" value="NZ_FORA01000002.1"/>
</dbReference>
<gene>
    <name evidence="2" type="ORF">SAMN04488095_2111</name>
</gene>
<dbReference type="InterPro" id="IPR029058">
    <property type="entry name" value="AB_hydrolase_fold"/>
</dbReference>
<dbReference type="InterPro" id="IPR050471">
    <property type="entry name" value="AB_hydrolase"/>
</dbReference>
<evidence type="ECO:0000313" key="3">
    <source>
        <dbReference type="Proteomes" id="UP000199110"/>
    </source>
</evidence>
<dbReference type="Pfam" id="PF00561">
    <property type="entry name" value="Abhydrolase_1"/>
    <property type="match status" value="1"/>
</dbReference>
<feature type="domain" description="AB hydrolase-1" evidence="1">
    <location>
        <begin position="22"/>
        <end position="142"/>
    </location>
</feature>
<dbReference type="SUPFAM" id="SSF53474">
    <property type="entry name" value="alpha/beta-Hydrolases"/>
    <property type="match status" value="1"/>
</dbReference>
<name>A0A1I3ND77_9RHOB</name>
<dbReference type="PANTHER" id="PTHR43433:SF5">
    <property type="entry name" value="AB HYDROLASE-1 DOMAIN-CONTAINING PROTEIN"/>
    <property type="match status" value="1"/>
</dbReference>
<dbReference type="InterPro" id="IPR000073">
    <property type="entry name" value="AB_hydrolase_1"/>
</dbReference>
<reference evidence="2 3" key="1">
    <citation type="submission" date="2016-10" db="EMBL/GenBank/DDBJ databases">
        <authorList>
            <person name="de Groot N.N."/>
        </authorList>
    </citation>
    <scope>NUCLEOTIDE SEQUENCE [LARGE SCALE GENOMIC DNA]</scope>
    <source>
        <strain evidence="2 3">DSM 19073</strain>
    </source>
</reference>
<proteinExistence type="predicted"/>
<keyword evidence="3" id="KW-1185">Reference proteome</keyword>
<dbReference type="Proteomes" id="UP000199110">
    <property type="component" value="Unassembled WGS sequence"/>
</dbReference>
<dbReference type="PANTHER" id="PTHR43433">
    <property type="entry name" value="HYDROLASE, ALPHA/BETA FOLD FAMILY PROTEIN"/>
    <property type="match status" value="1"/>
</dbReference>
<dbReference type="AlphaFoldDB" id="A0A1I3ND77"/>
<dbReference type="STRING" id="390807.SAMN04488095_2111"/>